<feature type="compositionally biased region" description="Pro residues" evidence="1">
    <location>
        <begin position="1225"/>
        <end position="1252"/>
    </location>
</feature>
<sequence length="1310" mass="139942">MGSNVYSRQLGQLSNHFLTQQELQDFHDVISNESIREEVESALAVLYGEHETDPGLLLRGFLVKAFNDVLRAFVMFPICTVVTHNNGNKHAQLLMLQEDEHYQQALVRLEHIWPVTREHQERAKREPRRTLTDDDLMYMVCVMEIRDPDFFFPEDPRVTLVKRKLLQQLSALLRARIQGASRDRLQKRREELESQHRSKRTELSTRIVADKRTGRYRPATAAELDSIADEVDGIEEQINELARSMVGIEDKREEELRKTQNLVSDLRDAAAEARRTMDASALKLRAAIDAAKAAMAPAGCLGEPSPPSVGGVFTPSPQPQEEASAGLPQQAPRLEGTAGTTGAARKAARRPGEQPAATAVNGSMEGAHRAKRSRMDAAAEEAATQQHRHETRQQPLHKQQQQPKQKPPKAPQAPIQPQKRDLRREYMEVKADWLLLLLENGATNEDGSEVDLRMLPEEALDNAIKLDERAEALRGQLEKEGQPVPSQFEVVTLLAEQRMQQQQHQPGADTASPAPSMHPVGPVAAPAPAPAPTPPSQQSAPEVLAADPSPPSESRQHGCNDPPPLPHGRHGRVKQQQQQQTQMQSSPKSSRRPLGANGPSVQHQGKWHCALELSENTCTTRHQRQATIHTVPMTGRAAQIELPRAADGSALQPPLTSFSALIKTALLFHGRKEAQEAASAESVERLISTCPYIVPEVGLLTVDKAEDMESVVEFGRRWGWYARGGDLVRCSKYGFRPTSGTATGWKVFVWVFTHACRWACEKLAADFPKEQRQLFLQNKAFIVLLQAEPPDVTRPTNKHTHAAPAESDRSFSGATAAAAAAPAPSSSQLSGQASAGGAPPVGAPAAAVVPAAAHMPQVDASSAAAAAAVGRPPSKHASGAPRPHAGATAAAGPATASPLHTAYSATDSAWPPAHATAGPSGTLRSGSVPPATLTGPQAAACTAPAGAVPEPPPSPVSRLNPARSLQAPLGQQVLAQALCGGEAEATSAPRVWVPPGQDAMGSTSYPVVQVQSQAQGYPAAATVPVLQGQLPGFAAPLQQPQQWQPHQPPEAPPHPPQGFLQPLAPQPQPHPQQGTWQYVDGTWQQYMHVAYHSYPMQQGYLPPHQHQQQAVYPHGQVPDQMHWQGVPVAGGGPPPPPPPLLLVGGYPSAAGPSAFAMTHAVPLGYPRVATTAPAAAAVPIPNAVFVAPQGADPSYAATPLPQAASMQPLGASVLGWDGAGAGEASPPPPLPPGPPPVSPDSPGGPPPLPAATPPTSLAQAQQQPHEGHDVSFAFVCEARAGTAPAQPTMEVPPKPRSPRLCFEDDLEDSD</sequence>
<gene>
    <name evidence="2" type="ORF">Agub_g6917</name>
</gene>
<accession>A0AAD3DP91</accession>
<evidence type="ECO:0000256" key="1">
    <source>
        <dbReference type="SAM" id="MobiDB-lite"/>
    </source>
</evidence>
<feature type="region of interest" description="Disordered" evidence="1">
    <location>
        <begin position="1038"/>
        <end position="1075"/>
    </location>
</feature>
<feature type="compositionally biased region" description="Low complexity" evidence="1">
    <location>
        <begin position="934"/>
        <end position="948"/>
    </location>
</feature>
<name>A0AAD3DP91_9CHLO</name>
<organism evidence="2 3">
    <name type="scientific">Astrephomene gubernaculifera</name>
    <dbReference type="NCBI Taxonomy" id="47775"/>
    <lineage>
        <taxon>Eukaryota</taxon>
        <taxon>Viridiplantae</taxon>
        <taxon>Chlorophyta</taxon>
        <taxon>core chlorophytes</taxon>
        <taxon>Chlorophyceae</taxon>
        <taxon>CS clade</taxon>
        <taxon>Chlamydomonadales</taxon>
        <taxon>Astrephomenaceae</taxon>
        <taxon>Astrephomene</taxon>
    </lineage>
</organism>
<proteinExistence type="predicted"/>
<feature type="compositionally biased region" description="Low complexity" evidence="1">
    <location>
        <begin position="1253"/>
        <end position="1264"/>
    </location>
</feature>
<feature type="compositionally biased region" description="Low complexity" evidence="1">
    <location>
        <begin position="336"/>
        <end position="345"/>
    </location>
</feature>
<feature type="compositionally biased region" description="Low complexity" evidence="1">
    <location>
        <begin position="575"/>
        <end position="584"/>
    </location>
</feature>
<feature type="region of interest" description="Disordered" evidence="1">
    <location>
        <begin position="792"/>
        <end position="842"/>
    </location>
</feature>
<keyword evidence="3" id="KW-1185">Reference proteome</keyword>
<feature type="region of interest" description="Disordered" evidence="1">
    <location>
        <begin position="498"/>
        <end position="605"/>
    </location>
</feature>
<feature type="compositionally biased region" description="Pro residues" evidence="1">
    <location>
        <begin position="525"/>
        <end position="535"/>
    </location>
</feature>
<protein>
    <submittedName>
        <fullName evidence="2">Uncharacterized protein</fullName>
    </submittedName>
</protein>
<feature type="compositionally biased region" description="Low complexity" evidence="1">
    <location>
        <begin position="879"/>
        <end position="896"/>
    </location>
</feature>
<evidence type="ECO:0000313" key="3">
    <source>
        <dbReference type="Proteomes" id="UP001054857"/>
    </source>
</evidence>
<reference evidence="2 3" key="1">
    <citation type="journal article" date="2021" name="Sci. Rep.">
        <title>Genome sequencing of the multicellular alga Astrephomene provides insights into convergent evolution of germ-soma differentiation.</title>
        <authorList>
            <person name="Yamashita S."/>
            <person name="Yamamoto K."/>
            <person name="Matsuzaki R."/>
            <person name="Suzuki S."/>
            <person name="Yamaguchi H."/>
            <person name="Hirooka S."/>
            <person name="Minakuchi Y."/>
            <person name="Miyagishima S."/>
            <person name="Kawachi M."/>
            <person name="Toyoda A."/>
            <person name="Nozaki H."/>
        </authorList>
    </citation>
    <scope>NUCLEOTIDE SEQUENCE [LARGE SCALE GENOMIC DNA]</scope>
    <source>
        <strain evidence="2 3">NIES-4017</strain>
    </source>
</reference>
<feature type="compositionally biased region" description="Pro residues" evidence="1">
    <location>
        <begin position="1046"/>
        <end position="1056"/>
    </location>
</feature>
<evidence type="ECO:0000313" key="2">
    <source>
        <dbReference type="EMBL" id="GFR45524.1"/>
    </source>
</evidence>
<comment type="caution">
    <text evidence="2">The sequence shown here is derived from an EMBL/GenBank/DDBJ whole genome shotgun (WGS) entry which is preliminary data.</text>
</comment>
<feature type="region of interest" description="Disordered" evidence="1">
    <location>
        <begin position="299"/>
        <end position="421"/>
    </location>
</feature>
<feature type="compositionally biased region" description="Low complexity" evidence="1">
    <location>
        <begin position="393"/>
        <end position="404"/>
    </location>
</feature>
<dbReference type="EMBL" id="BMAR01000010">
    <property type="protein sequence ID" value="GFR45524.1"/>
    <property type="molecule type" value="Genomic_DNA"/>
</dbReference>
<feature type="compositionally biased region" description="Low complexity" evidence="1">
    <location>
        <begin position="812"/>
        <end position="842"/>
    </location>
</feature>
<feature type="region of interest" description="Disordered" evidence="1">
    <location>
        <begin position="184"/>
        <end position="203"/>
    </location>
</feature>
<feature type="region of interest" description="Disordered" evidence="1">
    <location>
        <begin position="864"/>
        <end position="961"/>
    </location>
</feature>
<feature type="region of interest" description="Disordered" evidence="1">
    <location>
        <begin position="1214"/>
        <end position="1310"/>
    </location>
</feature>
<dbReference type="Proteomes" id="UP001054857">
    <property type="component" value="Unassembled WGS sequence"/>
</dbReference>